<comment type="caution">
    <text evidence="3">The sequence shown here is derived from an EMBL/GenBank/DDBJ whole genome shotgun (WGS) entry which is preliminary data.</text>
</comment>
<evidence type="ECO:0000313" key="3">
    <source>
        <dbReference type="EMBL" id="NOJ44767.1"/>
    </source>
</evidence>
<dbReference type="Proteomes" id="UP000528734">
    <property type="component" value="Unassembled WGS sequence"/>
</dbReference>
<dbReference type="InterPro" id="IPR007415">
    <property type="entry name" value="Nitrogenase_MoFe_mat_NifZ"/>
</dbReference>
<gene>
    <name evidence="3" type="ORF">HCN50_00595</name>
</gene>
<dbReference type="RefSeq" id="WP_171707703.1">
    <property type="nucleotide sequence ID" value="NZ_JAAVLW010000001.1"/>
</dbReference>
<accession>A0A7Y4GZZ3</accession>
<evidence type="ECO:0000256" key="1">
    <source>
        <dbReference type="ARBA" id="ARBA00008027"/>
    </source>
</evidence>
<sequence>MSNIVRDSEVVELTGPPFFSFGEKVRANRTVRNDGTYAGKEVGEILAKKGEVGYVVSIGTFLQQFYIYGVEFLESGNRVGMKRKELEPVLAREELEDLLLPEEAAP</sequence>
<reference evidence="3 4" key="1">
    <citation type="submission" date="2020-03" db="EMBL/GenBank/DDBJ databases">
        <title>Bradyrhizobium diversity isolated from nodules of Muelleranthus trifoliolatus.</title>
        <authorList>
            <person name="Klepa M."/>
            <person name="Helene L."/>
            <person name="Hungria M."/>
        </authorList>
    </citation>
    <scope>NUCLEOTIDE SEQUENCE [LARGE SCALE GENOMIC DNA]</scope>
    <source>
        <strain evidence="3 4">WSM 1744</strain>
    </source>
</reference>
<evidence type="ECO:0000313" key="4">
    <source>
        <dbReference type="Proteomes" id="UP000528734"/>
    </source>
</evidence>
<keyword evidence="2" id="KW-0535">Nitrogen fixation</keyword>
<name>A0A7Y4GZZ3_9BRAD</name>
<comment type="similarity">
    <text evidence="1">Belongs to the NifZ family.</text>
</comment>
<keyword evidence="4" id="KW-1185">Reference proteome</keyword>
<dbReference type="Pfam" id="PF04319">
    <property type="entry name" value="NifZ"/>
    <property type="match status" value="1"/>
</dbReference>
<protein>
    <submittedName>
        <fullName evidence="3">Nitrogen fixation protein NifZ</fullName>
    </submittedName>
</protein>
<dbReference type="AlphaFoldDB" id="A0A7Y4GZZ3"/>
<proteinExistence type="inferred from homology"/>
<organism evidence="3 4">
    <name type="scientific">Bradyrhizobium archetypum</name>
    <dbReference type="NCBI Taxonomy" id="2721160"/>
    <lineage>
        <taxon>Bacteria</taxon>
        <taxon>Pseudomonadati</taxon>
        <taxon>Pseudomonadota</taxon>
        <taxon>Alphaproteobacteria</taxon>
        <taxon>Hyphomicrobiales</taxon>
        <taxon>Nitrobacteraceae</taxon>
        <taxon>Bradyrhizobium</taxon>
    </lineage>
</organism>
<dbReference type="EMBL" id="JAAVLW010000001">
    <property type="protein sequence ID" value="NOJ44767.1"/>
    <property type="molecule type" value="Genomic_DNA"/>
</dbReference>
<evidence type="ECO:0000256" key="2">
    <source>
        <dbReference type="ARBA" id="ARBA00023231"/>
    </source>
</evidence>
<dbReference type="GO" id="GO:0009399">
    <property type="term" value="P:nitrogen fixation"/>
    <property type="evidence" value="ECO:0007669"/>
    <property type="project" value="InterPro"/>
</dbReference>